<dbReference type="InterPro" id="IPR041006">
    <property type="entry name" value="Morc_S5"/>
</dbReference>
<dbReference type="Proteomes" id="UP000682877">
    <property type="component" value="Chromosome 7"/>
</dbReference>
<dbReference type="GO" id="GO:0031349">
    <property type="term" value="P:positive regulation of defense response"/>
    <property type="evidence" value="ECO:0007669"/>
    <property type="project" value="UniProtKB-ARBA"/>
</dbReference>
<dbReference type="Pfam" id="PF16656">
    <property type="entry name" value="Pur_ac_phosph_N"/>
    <property type="match status" value="1"/>
</dbReference>
<dbReference type="Pfam" id="PF13589">
    <property type="entry name" value="HATPase_c_3"/>
    <property type="match status" value="3"/>
</dbReference>
<dbReference type="Gene3D" id="2.60.40.380">
    <property type="entry name" value="Purple acid phosphatase-like, N-terminal"/>
    <property type="match status" value="1"/>
</dbReference>
<evidence type="ECO:0000256" key="15">
    <source>
        <dbReference type="ARBA" id="ARBA00022801"/>
    </source>
</evidence>
<dbReference type="InterPro" id="IPR029052">
    <property type="entry name" value="Metallo-depent_PP-like"/>
</dbReference>
<evidence type="ECO:0000256" key="25">
    <source>
        <dbReference type="ARBA" id="ARBA00023204"/>
    </source>
</evidence>
<dbReference type="CDD" id="cd00839">
    <property type="entry name" value="MPP_PAPs"/>
    <property type="match status" value="1"/>
</dbReference>
<accession>A0A8S2APP4</accession>
<feature type="domain" description="Morc S5" evidence="33">
    <location>
        <begin position="2004"/>
        <end position="2142"/>
    </location>
</feature>
<evidence type="ECO:0000256" key="10">
    <source>
        <dbReference type="ARBA" id="ARBA00022723"/>
    </source>
</evidence>
<dbReference type="SUPFAM" id="SSF55874">
    <property type="entry name" value="ATPase domain of HSP90 chaperone/DNA topoisomerase II/histidine kinase"/>
    <property type="match status" value="3"/>
</dbReference>
<feature type="signal peptide" evidence="27">
    <location>
        <begin position="1"/>
        <end position="21"/>
    </location>
</feature>
<comment type="similarity">
    <text evidence="8 27">Belongs to the metallophosphoesterase superfamily. Purple acid phosphatase family.</text>
</comment>
<comment type="cofactor">
    <cofactor evidence="4">
        <name>Zn(2+)</name>
        <dbReference type="ChEBI" id="CHEBI:29105"/>
    </cofactor>
</comment>
<dbReference type="Pfam" id="PF17942">
    <property type="entry name" value="Morc6_S5"/>
    <property type="match status" value="3"/>
</dbReference>
<evidence type="ECO:0000256" key="11">
    <source>
        <dbReference type="ARBA" id="ARBA00022729"/>
    </source>
</evidence>
<dbReference type="GO" id="GO:0016887">
    <property type="term" value="F:ATP hydrolysis activity"/>
    <property type="evidence" value="ECO:0007669"/>
    <property type="project" value="InterPro"/>
</dbReference>
<organism evidence="34 35">
    <name type="scientific">Arabidopsis arenosa</name>
    <name type="common">Sand rock-cress</name>
    <name type="synonym">Cardaminopsis arenosa</name>
    <dbReference type="NCBI Taxonomy" id="38785"/>
    <lineage>
        <taxon>Eukaryota</taxon>
        <taxon>Viridiplantae</taxon>
        <taxon>Streptophyta</taxon>
        <taxon>Embryophyta</taxon>
        <taxon>Tracheophyta</taxon>
        <taxon>Spermatophyta</taxon>
        <taxon>Magnoliopsida</taxon>
        <taxon>eudicotyledons</taxon>
        <taxon>Gunneridae</taxon>
        <taxon>Pentapetalae</taxon>
        <taxon>rosids</taxon>
        <taxon>malvids</taxon>
        <taxon>Brassicales</taxon>
        <taxon>Brassicaceae</taxon>
        <taxon>Camelineae</taxon>
        <taxon>Arabidopsis</taxon>
    </lineage>
</organism>
<dbReference type="GO" id="GO:0005524">
    <property type="term" value="F:ATP binding"/>
    <property type="evidence" value="ECO:0007669"/>
    <property type="project" value="UniProtKB-KW"/>
</dbReference>
<feature type="coiled-coil region" evidence="28">
    <location>
        <begin position="1603"/>
        <end position="1644"/>
    </location>
</feature>
<keyword evidence="18" id="KW-0156">Chromatin regulator</keyword>
<keyword evidence="35" id="KW-1185">Reference proteome</keyword>
<feature type="domain" description="Morc S5" evidence="33">
    <location>
        <begin position="791"/>
        <end position="929"/>
    </location>
</feature>
<comment type="cofactor">
    <cofactor evidence="5">
        <name>Fe cation</name>
        <dbReference type="ChEBI" id="CHEBI:24875"/>
    </cofactor>
</comment>
<dbReference type="InterPro" id="IPR041792">
    <property type="entry name" value="MPP_PAP"/>
</dbReference>
<keyword evidence="10" id="KW-0479">Metal-binding</keyword>
<dbReference type="FunFam" id="3.60.21.10:FF:000034">
    <property type="entry name" value="Fe(3+)-Zn(2+) purple acid phosphatase"/>
    <property type="match status" value="1"/>
</dbReference>
<dbReference type="PANTHER" id="PTHR23336">
    <property type="entry name" value="ZINC FINGER CW-TYPE COILED-COIL DOMAIN PROTEIN 3"/>
    <property type="match status" value="1"/>
</dbReference>
<keyword evidence="21 28" id="KW-0175">Coiled coil</keyword>
<dbReference type="GO" id="GO:0031047">
    <property type="term" value="P:regulatory ncRNA-mediated gene silencing"/>
    <property type="evidence" value="ECO:0007669"/>
    <property type="project" value="UniProtKB-KW"/>
</dbReference>
<keyword evidence="25" id="KW-0234">DNA repair</keyword>
<feature type="coiled-coil region" evidence="28">
    <location>
        <begin position="2270"/>
        <end position="2304"/>
    </location>
</feature>
<comment type="subcellular location">
    <subcellularLocation>
        <location evidence="6">Nucleus</location>
    </subcellularLocation>
</comment>
<keyword evidence="23" id="KW-0943">RNA-mediated gene silencing</keyword>
<keyword evidence="16" id="KW-0862">Zinc</keyword>
<evidence type="ECO:0000256" key="27">
    <source>
        <dbReference type="RuleBase" id="RU361203"/>
    </source>
</evidence>
<keyword evidence="11 27" id="KW-0732">Signal</keyword>
<evidence type="ECO:0000256" key="7">
    <source>
        <dbReference type="ARBA" id="ARBA00007845"/>
    </source>
</evidence>
<dbReference type="Pfam" id="PF00149">
    <property type="entry name" value="Metallophos"/>
    <property type="match status" value="1"/>
</dbReference>
<dbReference type="Pfam" id="PF14008">
    <property type="entry name" value="Metallophos_C"/>
    <property type="match status" value="1"/>
</dbReference>
<evidence type="ECO:0000256" key="1">
    <source>
        <dbReference type="ARBA" id="ARBA00000032"/>
    </source>
</evidence>
<evidence type="ECO:0000256" key="24">
    <source>
        <dbReference type="ARBA" id="ARBA00023180"/>
    </source>
</evidence>
<keyword evidence="13" id="KW-0255">Endonuclease</keyword>
<evidence type="ECO:0000256" key="21">
    <source>
        <dbReference type="ARBA" id="ARBA00023054"/>
    </source>
</evidence>
<dbReference type="Gene3D" id="3.60.21.10">
    <property type="match status" value="1"/>
</dbReference>
<feature type="domain" description="Purple acid phosphatase N-terminal" evidence="32">
    <location>
        <begin position="51"/>
        <end position="147"/>
    </location>
</feature>
<dbReference type="FunFam" id="3.30.565.10:FF:000075">
    <property type="entry name" value="MORC family CW-type zinc finger protein 4"/>
    <property type="match status" value="3"/>
</dbReference>
<feature type="domain" description="Morc S5" evidence="33">
    <location>
        <begin position="1358"/>
        <end position="1484"/>
    </location>
</feature>
<dbReference type="FunFam" id="2.60.40.380:FF:000001">
    <property type="entry name" value="Fe(3+)-Zn(2+) purple acid phosphatase"/>
    <property type="match status" value="1"/>
</dbReference>
<dbReference type="InterPro" id="IPR008963">
    <property type="entry name" value="Purple_acid_Pase-like_N"/>
</dbReference>
<evidence type="ECO:0000256" key="22">
    <source>
        <dbReference type="ARBA" id="ARBA00023125"/>
    </source>
</evidence>
<dbReference type="GO" id="GO:0003677">
    <property type="term" value="F:DNA binding"/>
    <property type="evidence" value="ECO:0007669"/>
    <property type="project" value="UniProtKB-KW"/>
</dbReference>
<dbReference type="InterPro" id="IPR004843">
    <property type="entry name" value="Calcineurin-like_PHP"/>
</dbReference>
<dbReference type="SUPFAM" id="SSF56300">
    <property type="entry name" value="Metallo-dependent phosphatases"/>
    <property type="match status" value="1"/>
</dbReference>
<evidence type="ECO:0000256" key="28">
    <source>
        <dbReference type="SAM" id="Coils"/>
    </source>
</evidence>
<evidence type="ECO:0000256" key="9">
    <source>
        <dbReference type="ARBA" id="ARBA00022722"/>
    </source>
</evidence>
<feature type="region of interest" description="Disordered" evidence="29">
    <location>
        <begin position="954"/>
        <end position="975"/>
    </location>
</feature>
<dbReference type="EMBL" id="LR999457">
    <property type="protein sequence ID" value="CAE6156276.1"/>
    <property type="molecule type" value="Genomic_DNA"/>
</dbReference>
<evidence type="ECO:0000259" key="32">
    <source>
        <dbReference type="Pfam" id="PF16656"/>
    </source>
</evidence>
<comment type="cofactor">
    <cofactor evidence="3">
        <name>Mg(2+)</name>
        <dbReference type="ChEBI" id="CHEBI:18420"/>
    </cofactor>
</comment>
<evidence type="ECO:0000256" key="4">
    <source>
        <dbReference type="ARBA" id="ARBA00001947"/>
    </source>
</evidence>
<evidence type="ECO:0000256" key="8">
    <source>
        <dbReference type="ARBA" id="ARBA00008723"/>
    </source>
</evidence>
<evidence type="ECO:0000256" key="23">
    <source>
        <dbReference type="ARBA" id="ARBA00023158"/>
    </source>
</evidence>
<reference evidence="34" key="1">
    <citation type="submission" date="2021-01" db="EMBL/GenBank/DDBJ databases">
        <authorList>
            <person name="Bezrukov I."/>
        </authorList>
    </citation>
    <scope>NUCLEOTIDE SEQUENCE</scope>
</reference>
<evidence type="ECO:0000256" key="12">
    <source>
        <dbReference type="ARBA" id="ARBA00022741"/>
    </source>
</evidence>
<dbReference type="GO" id="GO:0046872">
    <property type="term" value="F:metal ion binding"/>
    <property type="evidence" value="ECO:0007669"/>
    <property type="project" value="UniProtKB-KW"/>
</dbReference>
<evidence type="ECO:0000256" key="20">
    <source>
        <dbReference type="ARBA" id="ARBA00023004"/>
    </source>
</evidence>
<dbReference type="PANTHER" id="PTHR23336:SF50">
    <property type="entry name" value="PROTEIN MICRORCHIDIA 1-RELATED"/>
    <property type="match status" value="1"/>
</dbReference>
<dbReference type="GO" id="GO:0004519">
    <property type="term" value="F:endonuclease activity"/>
    <property type="evidence" value="ECO:0007669"/>
    <property type="project" value="UniProtKB-KW"/>
</dbReference>
<dbReference type="InterPro" id="IPR045261">
    <property type="entry name" value="MORC_ATPase"/>
</dbReference>
<dbReference type="GO" id="GO:0003723">
    <property type="term" value="F:RNA binding"/>
    <property type="evidence" value="ECO:0007669"/>
    <property type="project" value="UniProtKB-KW"/>
</dbReference>
<evidence type="ECO:0000256" key="17">
    <source>
        <dbReference type="ARBA" id="ARBA00022840"/>
    </source>
</evidence>
<dbReference type="InterPro" id="IPR015914">
    <property type="entry name" value="PAPs_N"/>
</dbReference>
<evidence type="ECO:0000256" key="26">
    <source>
        <dbReference type="ARBA" id="ARBA00023242"/>
    </source>
</evidence>
<evidence type="ECO:0000256" key="13">
    <source>
        <dbReference type="ARBA" id="ARBA00022759"/>
    </source>
</evidence>
<feature type="coiled-coil region" evidence="28">
    <location>
        <begin position="1048"/>
        <end position="1075"/>
    </location>
</feature>
<keyword evidence="26" id="KW-0539">Nucleus</keyword>
<evidence type="ECO:0000256" key="2">
    <source>
        <dbReference type="ARBA" id="ARBA00001936"/>
    </source>
</evidence>
<keyword evidence="17" id="KW-0067">ATP-binding</keyword>
<evidence type="ECO:0000313" key="35">
    <source>
        <dbReference type="Proteomes" id="UP000682877"/>
    </source>
</evidence>
<keyword evidence="19" id="KW-0694">RNA-binding</keyword>
<evidence type="ECO:0000256" key="19">
    <source>
        <dbReference type="ARBA" id="ARBA00022884"/>
    </source>
</evidence>
<keyword evidence="15 27" id="KW-0378">Hydrolase</keyword>
<feature type="domain" description="Purple acid phosphatase C-terminal" evidence="31">
    <location>
        <begin position="381"/>
        <end position="439"/>
    </location>
</feature>
<feature type="chain" id="PRO_5035967507" description="Purple acid phosphatase" evidence="27">
    <location>
        <begin position="22"/>
        <end position="2315"/>
    </location>
</feature>
<gene>
    <name evidence="34" type="ORF">AARE701A_LOCUS17550</name>
</gene>
<evidence type="ECO:0000259" key="33">
    <source>
        <dbReference type="Pfam" id="PF17942"/>
    </source>
</evidence>
<evidence type="ECO:0000256" key="29">
    <source>
        <dbReference type="SAM" id="MobiDB-lite"/>
    </source>
</evidence>
<evidence type="ECO:0000256" key="16">
    <source>
        <dbReference type="ARBA" id="ARBA00022833"/>
    </source>
</evidence>
<dbReference type="InterPro" id="IPR036890">
    <property type="entry name" value="HATPase_C_sf"/>
</dbReference>
<comment type="similarity">
    <text evidence="7">Belongs to the MORC ATPase protein family.</text>
</comment>
<keyword evidence="9" id="KW-0540">Nuclease</keyword>
<evidence type="ECO:0000256" key="3">
    <source>
        <dbReference type="ARBA" id="ARBA00001946"/>
    </source>
</evidence>
<dbReference type="InterPro" id="IPR025733">
    <property type="entry name" value="PAPs_C"/>
</dbReference>
<keyword evidence="20" id="KW-0408">Iron</keyword>
<feature type="domain" description="Calcineurin-like phosphoesterase" evidence="30">
    <location>
        <begin position="158"/>
        <end position="355"/>
    </location>
</feature>
<evidence type="ECO:0000259" key="31">
    <source>
        <dbReference type="Pfam" id="PF14008"/>
    </source>
</evidence>
<evidence type="ECO:0000256" key="5">
    <source>
        <dbReference type="ARBA" id="ARBA00001962"/>
    </source>
</evidence>
<dbReference type="Gene3D" id="3.30.565.10">
    <property type="entry name" value="Histidine kinase-like ATPase, C-terminal domain"/>
    <property type="match status" value="3"/>
</dbReference>
<evidence type="ECO:0000256" key="6">
    <source>
        <dbReference type="ARBA" id="ARBA00004123"/>
    </source>
</evidence>
<sequence length="2315" mass="259134">MRMNKFILVLVFLSITTVINGGTTSDFVRKAQPSTEMPLETFPSPAGHNAPEQVHIVQGDYNGRGMIISWVTPLNLHGSNVVTYWKAVSGDVKSEKKRTHASTSSYRFYDYNSGFLHHATIKGLEYDTKYIYEVGTDKSVRQFSFTTPPKVGPDVPYTFGIIGDLGQTYASNETLYHYMSNPKGQAVLFPGDLSYADDHPNHDQRKWDSYGRFVEPCAAYQPFIYAAGNHEIDFVPNIGEPHAFKPYTHRYHNAYKASKSTSPLWYSIRRASAHIIVLSSYSAYGKYTPQYVWLEQELKKVNRSETPWLIVMVHSPWYNSNNYHYMEGESMRAMFESWFVNNKVDLVLSGHVHSYERSERVSNIKYNITNGLSSPVKDPSAPIYITIGDGGNIEGIANSFTDPQPSYSAYREASFGHAVLEIFNRTHAFYTWHRNQDNEPIAADSIIKTSRCFVRIRLSPSVMAKNTVADIVILDSDSDDDDGGGIGMGRSLTSLMENQQVSNADAATVAPRETLECRSFWKAGENFVIPSGVTPTAPGMVEHARVHPKFLHSNATSHKWAFGAIAELLDNAVDEVQNGATFVKIDKINIVKDNTPALVFQDNGGGMDPNGIRKCMSLGYSSKKSNTTIGQYGNGFKTSTMRLGADAIVFSRSTRGGKSTQSIGLLSYTFLRKTGQDDVIVPMIDFDISSVRPQPIIYGSPGDWSTNLNILLKWSPFSTMEELLQQFEDIGTHGTKVIIYNLWLNDEGIYELSFDDDDEDIRLRDENAQDGKRLYAKTLELRSHISYRYRHSLRAYISMLYLKKFKNFKIILRGIPVEQFNIADEFRHPETIMYKPQAAAMEYAATGIKVGFIKEAPKLPICGFNVYHKNRLIRPFWKVVLEGSTRGNGVVGVLEANFIEPAHDKQDFERSSLFLRLEGRLKRIISDYWQSHCHVFGYQTGQIPADRSKRIAIPDQPPTVSTFNPSPLPSDKINQGGPIIREINLSNATSSRTVAVAAPHLRNSTGLRSIFQPVQLNPQPAAADTGNNLVGKSADEIREENIQLFMRCEEYIKKENEVEQTVKSLEKELEEVKTVADVVHLDSDSDSDDGVGGRESASTIADAATVAPPETLECRSFWKAGENFVTPNVVTPTAPGMLEHARVHPRFLHSNATSHKWAFGAIAELLDNAVDEIQNGATFVKIDKINIVKDNSPALLFQDDGSGMDPAGLRKCMSLGYSSKKSNTTIGQYGNGFKTSTMRLGADAIVFSRSTRGGTSTQSVGLLSYTFLRKTGQDDVIVPMIDIDISKESPQPIIYGSPEDWAANLEILLKWSPFSTEDELLQQFEDVGTHGTKVIIYNLWLNDEGIYELSFDDDDEDIRLRDESVNDGKRLHHKLLELRSHISYHLRYSLRASIEIKVGFVKEAPKLAICGFNVYHKNRLIRISLAPLQPFWKVTMGGESKGNGVVGVLEANFIEPAHDKQDFERSSLFQRLEARLRKIVYSYWYTHCHVFGYHTSQMPADKSKKIAIPDQPPTVNTFNPSPLPSDKISQGGPIIREINFSKATSNRTVSVAAPHLRNSTGLRSNFQPVQLNPQPAAADTGNNLVGKSAGEISEENLQLFMRCEEYIKKENEIEQTVKSLEKELEEVKSKCAQLALLVDAKKKEMQQVYLIGEDVVSLNSNFFVDSSSPSPVMASKSKNAPLSVVVNLDSDSDDGVEGRGTFRSMASLMENQKVSSTIDTTVAPRETLKCRSFWKAGENFVIPTGVTPTASGMVEHARVHPKFLHSNATSHKWAFGAIAELLDNAVDEIQNGATFVKIDKIDIVKDNSPALVFQDDGGGMDPDGLRKCMSLGYSSKKSNTTIGQYGNGFKTSTMRLGADAIVFSRSTRGGKSTQSVGLLSYTFLRKTGQDDVIVPMIDIDISKERPQPIIYGSPEDWAANLEILLKWSPFSTEDELWQQFVDIGTHGTKVIIYNLWLNDEGIYELSFDDDSEDIRLQDEGVHDGKRLPHKVLELRSHISYQLRYSLRAYASMLYLEKFENFKIILRGIPVEQFNIADELRYSKIIKYKPYKATMEQATTKIKVGFIKEGPKLAVCGYNVYHKNRLIRPFWKVTMDGSSVGHGVVGVLEANFIEPAHDKQDFERSSLFQRLEARLKKIVGDYWQSHVHVFGYNTYKVPAPTDKSKKIAIRDQPPTVNTFNPLPLPSDRISQGGPIIREISLSNATSSRTVAVAAPHLRNSAGLRSNFQPVQLNPQPAATVSEISSQDTENNLVGMSADEISEENMQLFMRCEEYVKKETEMEQTVSNLEKELEETKSKCARLALLVDAKRREMQQV</sequence>
<dbReference type="GO" id="GO:0006325">
    <property type="term" value="P:chromatin organization"/>
    <property type="evidence" value="ECO:0007669"/>
    <property type="project" value="UniProtKB-KW"/>
</dbReference>
<evidence type="ECO:0000313" key="34">
    <source>
        <dbReference type="EMBL" id="CAE6156276.1"/>
    </source>
</evidence>
<evidence type="ECO:0000256" key="18">
    <source>
        <dbReference type="ARBA" id="ARBA00022853"/>
    </source>
</evidence>
<keyword evidence="22" id="KW-0238">DNA-binding</keyword>
<dbReference type="GO" id="GO:0006281">
    <property type="term" value="P:DNA repair"/>
    <property type="evidence" value="ECO:0007669"/>
    <property type="project" value="UniProtKB-KW"/>
</dbReference>
<evidence type="ECO:0000256" key="14">
    <source>
        <dbReference type="ARBA" id="ARBA00022763"/>
    </source>
</evidence>
<keyword evidence="14" id="KW-0227">DNA damage</keyword>
<evidence type="ECO:0000259" key="30">
    <source>
        <dbReference type="Pfam" id="PF00149"/>
    </source>
</evidence>
<protein>
    <recommendedName>
        <fullName evidence="27">Purple acid phosphatase</fullName>
        <ecNumber evidence="27">3.1.3.2</ecNumber>
    </recommendedName>
</protein>
<dbReference type="EC" id="3.1.3.2" evidence="27"/>
<dbReference type="GO" id="GO:0005634">
    <property type="term" value="C:nucleus"/>
    <property type="evidence" value="ECO:0007669"/>
    <property type="project" value="UniProtKB-SubCell"/>
</dbReference>
<proteinExistence type="inferred from homology"/>
<keyword evidence="24" id="KW-0325">Glycoprotein</keyword>
<dbReference type="SUPFAM" id="SSF49363">
    <property type="entry name" value="Purple acid phosphatase, N-terminal domain"/>
    <property type="match status" value="1"/>
</dbReference>
<keyword evidence="12" id="KW-0547">Nucleotide-binding</keyword>
<comment type="catalytic activity">
    <reaction evidence="1 27">
        <text>a phosphate monoester + H2O = an alcohol + phosphate</text>
        <dbReference type="Rhea" id="RHEA:15017"/>
        <dbReference type="ChEBI" id="CHEBI:15377"/>
        <dbReference type="ChEBI" id="CHEBI:30879"/>
        <dbReference type="ChEBI" id="CHEBI:43474"/>
        <dbReference type="ChEBI" id="CHEBI:67140"/>
        <dbReference type="EC" id="3.1.3.2"/>
    </reaction>
</comment>
<name>A0A8S2APP4_ARAAE</name>
<dbReference type="GO" id="GO:0003993">
    <property type="term" value="F:acid phosphatase activity"/>
    <property type="evidence" value="ECO:0007669"/>
    <property type="project" value="UniProtKB-EC"/>
</dbReference>
<comment type="cofactor">
    <cofactor evidence="2">
        <name>Mn(2+)</name>
        <dbReference type="ChEBI" id="CHEBI:29035"/>
    </cofactor>
</comment>